<proteinExistence type="predicted"/>
<evidence type="ECO:0000313" key="2">
    <source>
        <dbReference type="Proteomes" id="UP000552097"/>
    </source>
</evidence>
<dbReference type="Proteomes" id="UP000552097">
    <property type="component" value="Unassembled WGS sequence"/>
</dbReference>
<gene>
    <name evidence="1" type="ORF">F4560_003467</name>
</gene>
<comment type="caution">
    <text evidence="1">The sequence shown here is derived from an EMBL/GenBank/DDBJ whole genome shotgun (WGS) entry which is preliminary data.</text>
</comment>
<keyword evidence="2" id="KW-1185">Reference proteome</keyword>
<name>A0A7W9M181_9PSEU</name>
<protein>
    <submittedName>
        <fullName evidence="1">Uncharacterized protein</fullName>
    </submittedName>
</protein>
<organism evidence="1 2">
    <name type="scientific">Saccharothrix ecbatanensis</name>
    <dbReference type="NCBI Taxonomy" id="1105145"/>
    <lineage>
        <taxon>Bacteria</taxon>
        <taxon>Bacillati</taxon>
        <taxon>Actinomycetota</taxon>
        <taxon>Actinomycetes</taxon>
        <taxon>Pseudonocardiales</taxon>
        <taxon>Pseudonocardiaceae</taxon>
        <taxon>Saccharothrix</taxon>
    </lineage>
</organism>
<sequence length="95" mass="10012">MLAQACIVVSANRNSMQGAVIVRNNRSSLFAANASVSLYRPSGHQVMDAWKCSESGVGANSWSVCFGKTITYPGSTRAEGSVNYREIPGSPPSGD</sequence>
<accession>A0A7W9M181</accession>
<reference evidence="1 2" key="1">
    <citation type="submission" date="2020-08" db="EMBL/GenBank/DDBJ databases">
        <title>Sequencing the genomes of 1000 actinobacteria strains.</title>
        <authorList>
            <person name="Klenk H.-P."/>
        </authorList>
    </citation>
    <scope>NUCLEOTIDE SEQUENCE [LARGE SCALE GENOMIC DNA]</scope>
    <source>
        <strain evidence="1 2">DSM 45486</strain>
    </source>
</reference>
<dbReference type="EMBL" id="JACHMO010000001">
    <property type="protein sequence ID" value="MBB5803699.1"/>
    <property type="molecule type" value="Genomic_DNA"/>
</dbReference>
<evidence type="ECO:0000313" key="1">
    <source>
        <dbReference type="EMBL" id="MBB5803699.1"/>
    </source>
</evidence>
<dbReference type="AlphaFoldDB" id="A0A7W9M181"/>